<accession>A0A9X4FH12</accession>
<gene>
    <name evidence="1" type="ORF">L9W73_15290</name>
</gene>
<proteinExistence type="predicted"/>
<reference evidence="1" key="1">
    <citation type="submission" date="2022-02" db="EMBL/GenBank/DDBJ databases">
        <title>Emergence and expansion in Europe of a Vibrio aestuarianus clonal complex pathogenic for oysters.</title>
        <authorList>
            <person name="Mesnil A."/>
            <person name="Travers M.-A."/>
        </authorList>
    </citation>
    <scope>NUCLEOTIDE SEQUENCE</scope>
    <source>
        <strain evidence="1">151-ITT-15-cp-1</strain>
    </source>
</reference>
<sequence>MVSKALTQCISLLMLLIVALGTTTSAIGEFRSHSLSAISVIDSDHAHSHSSSHSHDVDDEYSFQHDASNHNHTYDSATLKALSHSVFTRVMVSTYGRQVSGTPIHKPFKIERPPRALLST</sequence>
<comment type="caution">
    <text evidence="1">The sequence shown here is derived from an EMBL/GenBank/DDBJ whole genome shotgun (WGS) entry which is preliminary data.</text>
</comment>
<organism evidence="1 2">
    <name type="scientific">Vibrio aestuarianus</name>
    <dbReference type="NCBI Taxonomy" id="28171"/>
    <lineage>
        <taxon>Bacteria</taxon>
        <taxon>Pseudomonadati</taxon>
        <taxon>Pseudomonadota</taxon>
        <taxon>Gammaproteobacteria</taxon>
        <taxon>Vibrionales</taxon>
        <taxon>Vibrionaceae</taxon>
        <taxon>Vibrio</taxon>
    </lineage>
</organism>
<dbReference type="Proteomes" id="UP001140973">
    <property type="component" value="Unassembled WGS sequence"/>
</dbReference>
<dbReference type="EMBL" id="JAKNAP010000077">
    <property type="protein sequence ID" value="MDE1358657.1"/>
    <property type="molecule type" value="Genomic_DNA"/>
</dbReference>
<dbReference type="RefSeq" id="WP_176247068.1">
    <property type="nucleotide sequence ID" value="NZ_JAAKZK010000131.1"/>
</dbReference>
<dbReference type="AlphaFoldDB" id="A0A9X4FH12"/>
<name>A0A9X4FH12_9VIBR</name>
<evidence type="ECO:0000313" key="2">
    <source>
        <dbReference type="Proteomes" id="UP001140973"/>
    </source>
</evidence>
<protein>
    <submittedName>
        <fullName evidence="1">Uncharacterized protein</fullName>
    </submittedName>
</protein>
<evidence type="ECO:0000313" key="1">
    <source>
        <dbReference type="EMBL" id="MDE1358657.1"/>
    </source>
</evidence>